<dbReference type="PROSITE" id="PS00383">
    <property type="entry name" value="TYR_PHOSPHATASE_1"/>
    <property type="match status" value="1"/>
</dbReference>
<feature type="compositionally biased region" description="Pro residues" evidence="1">
    <location>
        <begin position="368"/>
        <end position="379"/>
    </location>
</feature>
<reference evidence="2 3" key="1">
    <citation type="journal article" date="2023" name="G3 (Bethesda)">
        <title>A haplotype-resolved chromosome-scale genome for Quercus rubra L. provides insights into the genetics of adaptive traits for red oak species.</title>
        <authorList>
            <person name="Kapoor B."/>
            <person name="Jenkins J."/>
            <person name="Schmutz J."/>
            <person name="Zhebentyayeva T."/>
            <person name="Kuelheim C."/>
            <person name="Coggeshall M."/>
            <person name="Heim C."/>
            <person name="Lasky J.R."/>
            <person name="Leites L."/>
            <person name="Islam-Faridi N."/>
            <person name="Romero-Severson J."/>
            <person name="DeLeo V.L."/>
            <person name="Lucas S.M."/>
            <person name="Lazic D."/>
            <person name="Gailing O."/>
            <person name="Carlson J."/>
            <person name="Staton M."/>
        </authorList>
    </citation>
    <scope>NUCLEOTIDE SEQUENCE [LARGE SCALE GENOMIC DNA]</scope>
    <source>
        <strain evidence="2">Pseudo-F2</strain>
    </source>
</reference>
<dbReference type="Proteomes" id="UP001324115">
    <property type="component" value="Unassembled WGS sequence"/>
</dbReference>
<evidence type="ECO:0000313" key="2">
    <source>
        <dbReference type="EMBL" id="KAK4538927.1"/>
    </source>
</evidence>
<dbReference type="PANTHER" id="PTHR13524">
    <property type="entry name" value="MYOTUBULARIN-RELATED"/>
    <property type="match status" value="1"/>
</dbReference>
<organism evidence="2 3">
    <name type="scientific">Quercus rubra</name>
    <name type="common">Northern red oak</name>
    <name type="synonym">Quercus borealis</name>
    <dbReference type="NCBI Taxonomy" id="3512"/>
    <lineage>
        <taxon>Eukaryota</taxon>
        <taxon>Viridiplantae</taxon>
        <taxon>Streptophyta</taxon>
        <taxon>Embryophyta</taxon>
        <taxon>Tracheophyta</taxon>
        <taxon>Spermatophyta</taxon>
        <taxon>Magnoliopsida</taxon>
        <taxon>eudicotyledons</taxon>
        <taxon>Gunneridae</taxon>
        <taxon>Pentapetalae</taxon>
        <taxon>rosids</taxon>
        <taxon>fabids</taxon>
        <taxon>Fagales</taxon>
        <taxon>Fagaceae</taxon>
        <taxon>Quercus</taxon>
    </lineage>
</organism>
<feature type="compositionally biased region" description="Polar residues" evidence="1">
    <location>
        <begin position="426"/>
        <end position="435"/>
    </location>
</feature>
<comment type="caution">
    <text evidence="2">The sequence shown here is derived from an EMBL/GenBank/DDBJ whole genome shotgun (WGS) entry which is preliminary data.</text>
</comment>
<dbReference type="PANTHER" id="PTHR13524:SF2">
    <property type="entry name" value="MYOTUBULARIN-RELATED PROTEIN 14"/>
    <property type="match status" value="1"/>
</dbReference>
<feature type="compositionally biased region" description="Basic residues" evidence="1">
    <location>
        <begin position="306"/>
        <end position="317"/>
    </location>
</feature>
<keyword evidence="3" id="KW-1185">Reference proteome</keyword>
<evidence type="ECO:0000256" key="1">
    <source>
        <dbReference type="SAM" id="MobiDB-lite"/>
    </source>
</evidence>
<dbReference type="EMBL" id="JAXUIC010000704">
    <property type="protein sequence ID" value="KAK4538927.1"/>
    <property type="molecule type" value="Genomic_DNA"/>
</dbReference>
<evidence type="ECO:0008006" key="4">
    <source>
        <dbReference type="Google" id="ProtNLM"/>
    </source>
</evidence>
<feature type="compositionally biased region" description="Low complexity" evidence="1">
    <location>
        <begin position="340"/>
        <end position="354"/>
    </location>
</feature>
<dbReference type="GO" id="GO:0004438">
    <property type="term" value="F:phosphatidylinositol-3-phosphate phosphatase activity"/>
    <property type="evidence" value="ECO:0007669"/>
    <property type="project" value="InterPro"/>
</dbReference>
<evidence type="ECO:0000313" key="3">
    <source>
        <dbReference type="Proteomes" id="UP001324115"/>
    </source>
</evidence>
<sequence length="583" mass="63685">MGDPSLSSTVTSAPRPYRAFTIVPTPYPGCEFFALYRANGRSPVGLVFDWQQSFVDSLLQLELEMEGLELSEDGDGEETYYEDDTHWPCWEKQQKEKGQVDYTAPLPSHSITQPSSSASHPQPTQYAAEREGSSPLVSSAPDPPPSLPLVSRLKDAVEGKEEDDDGAHGHIAASSSDSATLPLQWKDYREWSVVTLTKNYLLLLLHTLSPSSSASFSPASPSGFSIHCVSGWDRTPLFISLLRLSLWADGEAHPSLSPLQMLYLTLGYDWCLFSHHLANRHGKGEDVLYFCFDFLQFITSHKFRLPSSQRRKQHKRSAAPPPQPTPSPPLHDAYFTDAVTTSPSTSTSSSSTSSAPIPIPRKDRPPSRHPPLTCPPPPQTSTSSSAIPRGGSWTMIDVLNQRSGKHSNASDSSSEGGEDKDGLATSPLNLRSPATQPVVHTHSPPSSCREELVKSWSAEWRPSEAADEVEADEAQEDEEDHRRAALRCERLMAVRSLFLEMYHTVVPSSPVAPILSSAPVCPHFTQAKTVALTIPMSSAPAPSIDPIDRAQSSSPLESMRSFSGSGEEGGKGSRMNLLGWMPF</sequence>
<feature type="region of interest" description="Disordered" evidence="1">
    <location>
        <begin position="103"/>
        <end position="150"/>
    </location>
</feature>
<protein>
    <recommendedName>
        <fullName evidence="4">Myotubularin phosphatase domain-containing protein</fullName>
    </recommendedName>
</protein>
<dbReference type="InterPro" id="IPR039802">
    <property type="entry name" value="MTMR14"/>
</dbReference>
<feature type="compositionally biased region" description="Polar residues" evidence="1">
    <location>
        <begin position="109"/>
        <end position="125"/>
    </location>
</feature>
<feature type="region of interest" description="Disordered" evidence="1">
    <location>
        <begin position="306"/>
        <end position="447"/>
    </location>
</feature>
<dbReference type="AlphaFoldDB" id="A0AAN7I4V4"/>
<feature type="region of interest" description="Disordered" evidence="1">
    <location>
        <begin position="540"/>
        <end position="573"/>
    </location>
</feature>
<feature type="compositionally biased region" description="Polar residues" evidence="1">
    <location>
        <begin position="400"/>
        <end position="409"/>
    </location>
</feature>
<name>A0AAN7I4V4_QUERU</name>
<dbReference type="InterPro" id="IPR016130">
    <property type="entry name" value="Tyr_Pase_AS"/>
</dbReference>
<dbReference type="SUPFAM" id="SSF52799">
    <property type="entry name" value="(Phosphotyrosine protein) phosphatases II"/>
    <property type="match status" value="1"/>
</dbReference>
<dbReference type="InterPro" id="IPR029021">
    <property type="entry name" value="Prot-tyrosine_phosphatase-like"/>
</dbReference>
<gene>
    <name evidence="2" type="ORF">RGQ29_032158</name>
</gene>
<proteinExistence type="predicted"/>
<accession>A0AAN7I4V4</accession>
<feature type="compositionally biased region" description="Pro residues" evidence="1">
    <location>
        <begin position="319"/>
        <end position="329"/>
    </location>
</feature>